<proteinExistence type="predicted"/>
<sequence>MSLDISNERGTPLDQQKFTWKDIAGEPYSKLDDDAFTRVRQILMHGVEQEACRFKHFAARFNPDLRLPLARVRRVDHLQATMVNWLMPGDQSPLETTIGYEQVAIEVTAHVAAVEPDPYMAQVYRFGLLEDFDHLYRYAALMDRLCGKDANNILQSYTDVMPGRPTSVEHRAPEDDLRRHYEKTQAAPLTKIHAALITGSEWQTRDYYLTVGPTFADPVARLLYAEIAAIEEQHVTQYEALSDPRETWLEKWLVQEATEVYAYWSCYCQEQNPRIKQIWERFLSYELGHLRLVRELMQEVEKRDPAELLPAEFPEPLSFSSHREFVRQTLTEEVLLRARGFDIVPPDLESPASVAYREQLNASGSPSELVAAGYRWKPGTELTDRRVREAEFVSLVQEEAAQ</sequence>
<name>A0A1I2GJR3_9BACT</name>
<organism evidence="1 2">
    <name type="scientific">Nannocystis exedens</name>
    <dbReference type="NCBI Taxonomy" id="54"/>
    <lineage>
        <taxon>Bacteria</taxon>
        <taxon>Pseudomonadati</taxon>
        <taxon>Myxococcota</taxon>
        <taxon>Polyangia</taxon>
        <taxon>Nannocystales</taxon>
        <taxon>Nannocystaceae</taxon>
        <taxon>Nannocystis</taxon>
    </lineage>
</organism>
<accession>A0A1I2GJR3</accession>
<evidence type="ECO:0000313" key="1">
    <source>
        <dbReference type="EMBL" id="SFF18144.1"/>
    </source>
</evidence>
<evidence type="ECO:0008006" key="3">
    <source>
        <dbReference type="Google" id="ProtNLM"/>
    </source>
</evidence>
<dbReference type="SUPFAM" id="SSF47240">
    <property type="entry name" value="Ferritin-like"/>
    <property type="match status" value="2"/>
</dbReference>
<dbReference type="RefSeq" id="WP_096331474.1">
    <property type="nucleotide sequence ID" value="NZ_FOMX01000033.1"/>
</dbReference>
<evidence type="ECO:0000313" key="2">
    <source>
        <dbReference type="Proteomes" id="UP000199400"/>
    </source>
</evidence>
<keyword evidence="2" id="KW-1185">Reference proteome</keyword>
<dbReference type="InterPro" id="IPR009078">
    <property type="entry name" value="Ferritin-like_SF"/>
</dbReference>
<protein>
    <recommendedName>
        <fullName evidence="3">Ferritin-like domain-containing protein</fullName>
    </recommendedName>
</protein>
<dbReference type="OrthoDB" id="1836949at2"/>
<dbReference type="STRING" id="54.SAMN02745121_07384"/>
<reference evidence="2" key="1">
    <citation type="submission" date="2016-10" db="EMBL/GenBank/DDBJ databases">
        <authorList>
            <person name="Varghese N."/>
            <person name="Submissions S."/>
        </authorList>
    </citation>
    <scope>NUCLEOTIDE SEQUENCE [LARGE SCALE GENOMIC DNA]</scope>
    <source>
        <strain evidence="2">ATCC 25963</strain>
    </source>
</reference>
<gene>
    <name evidence="1" type="ORF">SAMN02745121_07384</name>
</gene>
<dbReference type="Proteomes" id="UP000199400">
    <property type="component" value="Unassembled WGS sequence"/>
</dbReference>
<dbReference type="AlphaFoldDB" id="A0A1I2GJR3"/>
<dbReference type="EMBL" id="FOMX01000033">
    <property type="protein sequence ID" value="SFF18144.1"/>
    <property type="molecule type" value="Genomic_DNA"/>
</dbReference>